<feature type="transmembrane region" description="Helical" evidence="1">
    <location>
        <begin position="304"/>
        <end position="325"/>
    </location>
</feature>
<proteinExistence type="predicted"/>
<reference evidence="2 3" key="1">
    <citation type="journal article" date="2016" name="Genome Announc.">
        <title>First Complete Genome Sequence of a Subdivision 6 Acidobacterium Strain.</title>
        <authorList>
            <person name="Huang S."/>
            <person name="Vieira S."/>
            <person name="Bunk B."/>
            <person name="Riedel T."/>
            <person name="Sproer C."/>
            <person name="Overmann J."/>
        </authorList>
    </citation>
    <scope>NUCLEOTIDE SEQUENCE [LARGE SCALE GENOMIC DNA]</scope>
    <source>
        <strain evidence="3">DSM 100886 HEG_-6_39</strain>
    </source>
</reference>
<dbReference type="Proteomes" id="UP000076079">
    <property type="component" value="Chromosome"/>
</dbReference>
<feature type="transmembrane region" description="Helical" evidence="1">
    <location>
        <begin position="124"/>
        <end position="143"/>
    </location>
</feature>
<evidence type="ECO:0008006" key="4">
    <source>
        <dbReference type="Google" id="ProtNLM"/>
    </source>
</evidence>
<dbReference type="KEGG" id="abac:LuPra_03956"/>
<feature type="transmembrane region" description="Helical" evidence="1">
    <location>
        <begin position="332"/>
        <end position="350"/>
    </location>
</feature>
<feature type="transmembrane region" description="Helical" evidence="1">
    <location>
        <begin position="192"/>
        <end position="210"/>
    </location>
</feature>
<keyword evidence="3" id="KW-1185">Reference proteome</keyword>
<keyword evidence="1" id="KW-0472">Membrane</keyword>
<feature type="transmembrane region" description="Helical" evidence="1">
    <location>
        <begin position="225"/>
        <end position="243"/>
    </location>
</feature>
<keyword evidence="1" id="KW-0812">Transmembrane</keyword>
<keyword evidence="1" id="KW-1133">Transmembrane helix</keyword>
<feature type="transmembrane region" description="Helical" evidence="1">
    <location>
        <begin position="96"/>
        <end position="117"/>
    </location>
</feature>
<protein>
    <recommendedName>
        <fullName evidence="4">Glycosyltransferase RgtA/B/C/D-like domain-containing protein</fullName>
    </recommendedName>
</protein>
<dbReference type="AlphaFoldDB" id="A0A143PPT7"/>
<evidence type="ECO:0000256" key="1">
    <source>
        <dbReference type="SAM" id="Phobius"/>
    </source>
</evidence>
<accession>A0A143PPT7</accession>
<sequence length="534" mass="57136">MGSGMSWSAGRHQVVVLAILVGLAVLPVIMPASRIIDGMRNASPASDFALLELSTGEALRGTQLLGPYSRFGWRHPGPAYFYLQAPLYGASGASSASLPVAVLIFNWAALLGVVTCLGRWVDRATVPIFALALFLVYGLYLGPGFLYNIWNPAVTILPLGVFLILCAGLACGRTRVLPIVAGLSTFLVQTHVGYLPCVAAGALTSGALWLRRRRRDGDVATSRHLPMILAVATLAALWTMPLVEQMTRDPGNMSLILRFFRGESAGHTWGEALAIVTREIAWPWSYFLFGTLPWYAPYQPLEGWHQAVGGAFALGQIGLLAFWSVRLREPSFLRALACVCLACTIVAVLATTRVSGEIRPYVTAWISMVGVIGSLAAIGPVLASRGLALPIGRDQGALILAVGLAIPVALVGRPLVHDSQFQPARSVSDAVRAELLASGVHRPHVAIQTGSPELFYAASAVLLQLHKADVAFSVDRVWLNFFGERWHPSGREDGLLEFHAGRPAGAPPALVCVPNGASDLCVWLVLRPLSPSAR</sequence>
<evidence type="ECO:0000313" key="2">
    <source>
        <dbReference type="EMBL" id="AMY10717.1"/>
    </source>
</evidence>
<gene>
    <name evidence="2" type="ORF">LuPra_03956</name>
</gene>
<feature type="transmembrane region" description="Helical" evidence="1">
    <location>
        <begin position="362"/>
        <end position="384"/>
    </location>
</feature>
<name>A0A143PPT7_LUTPR</name>
<dbReference type="EMBL" id="CP015136">
    <property type="protein sequence ID" value="AMY10717.1"/>
    <property type="molecule type" value="Genomic_DNA"/>
</dbReference>
<feature type="transmembrane region" description="Helical" evidence="1">
    <location>
        <begin position="149"/>
        <end position="171"/>
    </location>
</feature>
<organism evidence="2 3">
    <name type="scientific">Luteitalea pratensis</name>
    <dbReference type="NCBI Taxonomy" id="1855912"/>
    <lineage>
        <taxon>Bacteria</taxon>
        <taxon>Pseudomonadati</taxon>
        <taxon>Acidobacteriota</taxon>
        <taxon>Vicinamibacteria</taxon>
        <taxon>Vicinamibacterales</taxon>
        <taxon>Vicinamibacteraceae</taxon>
        <taxon>Luteitalea</taxon>
    </lineage>
</organism>
<evidence type="ECO:0000313" key="3">
    <source>
        <dbReference type="Proteomes" id="UP000076079"/>
    </source>
</evidence>
<reference evidence="3" key="2">
    <citation type="submission" date="2016-04" db="EMBL/GenBank/DDBJ databases">
        <title>First Complete Genome Sequence of a Subdivision 6 Acidobacterium.</title>
        <authorList>
            <person name="Huang S."/>
            <person name="Vieira S."/>
            <person name="Bunk B."/>
            <person name="Riedel T."/>
            <person name="Sproeer C."/>
            <person name="Overmann J."/>
        </authorList>
    </citation>
    <scope>NUCLEOTIDE SEQUENCE [LARGE SCALE GENOMIC DNA]</scope>
    <source>
        <strain evidence="3">DSM 100886 HEG_-6_39</strain>
    </source>
</reference>
<feature type="transmembrane region" description="Helical" evidence="1">
    <location>
        <begin position="396"/>
        <end position="416"/>
    </location>
</feature>